<feature type="compositionally biased region" description="Low complexity" evidence="7">
    <location>
        <begin position="368"/>
        <end position="378"/>
    </location>
</feature>
<proteinExistence type="predicted"/>
<dbReference type="Pfam" id="PF03031">
    <property type="entry name" value="NIF"/>
    <property type="match status" value="1"/>
</dbReference>
<reference evidence="10" key="1">
    <citation type="submission" date="2016-10" db="EMBL/GenBank/DDBJ databases">
        <authorList>
            <person name="Benchimol M."/>
            <person name="Almeida L.G."/>
            <person name="Vasconcelos A.T."/>
            <person name="Perreira-Neves A."/>
            <person name="Rosa I.A."/>
            <person name="Tasca T."/>
            <person name="Bogo M.R."/>
            <person name="de Souza W."/>
        </authorList>
    </citation>
    <scope>NUCLEOTIDE SEQUENCE [LARGE SCALE GENOMIC DNA]</scope>
    <source>
        <strain evidence="10">K</strain>
    </source>
</reference>
<protein>
    <recommendedName>
        <fullName evidence="2">protein-serine/threonine phosphatase</fullName>
        <ecNumber evidence="2">3.1.3.16</ecNumber>
    </recommendedName>
</protein>
<dbReference type="GO" id="GO:0008420">
    <property type="term" value="F:RNA polymerase II CTD heptapeptide repeat phosphatase activity"/>
    <property type="evidence" value="ECO:0007669"/>
    <property type="project" value="InterPro"/>
</dbReference>
<accession>A0A1J4KZB8</accession>
<evidence type="ECO:0000256" key="1">
    <source>
        <dbReference type="ARBA" id="ARBA00004123"/>
    </source>
</evidence>
<dbReference type="InterPro" id="IPR039189">
    <property type="entry name" value="Fcp1"/>
</dbReference>
<dbReference type="PROSITE" id="PS50969">
    <property type="entry name" value="FCP1"/>
    <property type="match status" value="1"/>
</dbReference>
<feature type="region of interest" description="Disordered" evidence="7">
    <location>
        <begin position="351"/>
        <end position="399"/>
    </location>
</feature>
<dbReference type="EC" id="3.1.3.16" evidence="2"/>
<evidence type="ECO:0000259" key="8">
    <source>
        <dbReference type="PROSITE" id="PS50172"/>
    </source>
</evidence>
<comment type="subcellular location">
    <subcellularLocation>
        <location evidence="1">Nucleus</location>
    </subcellularLocation>
</comment>
<evidence type="ECO:0000256" key="4">
    <source>
        <dbReference type="ARBA" id="ARBA00023242"/>
    </source>
</evidence>
<dbReference type="Pfam" id="PF00533">
    <property type="entry name" value="BRCT"/>
    <property type="match status" value="1"/>
</dbReference>
<dbReference type="GeneID" id="94848641"/>
<keyword evidence="11" id="KW-1185">Reference proteome</keyword>
<dbReference type="Proteomes" id="UP000179807">
    <property type="component" value="Unassembled WGS sequence"/>
</dbReference>
<dbReference type="SUPFAM" id="SSF52113">
    <property type="entry name" value="BRCT domain"/>
    <property type="match status" value="1"/>
</dbReference>
<dbReference type="PANTHER" id="PTHR23081:SF36">
    <property type="entry name" value="RNA POLYMERASE II SUBUNIT A C-TERMINAL DOMAIN PHOSPHATASE"/>
    <property type="match status" value="1"/>
</dbReference>
<feature type="domain" description="FCP1 homology" evidence="9">
    <location>
        <begin position="56"/>
        <end position="230"/>
    </location>
</feature>
<dbReference type="RefSeq" id="XP_068369737.1">
    <property type="nucleotide sequence ID" value="XM_068513937.1"/>
</dbReference>
<sequence>MEENCTHGVRYGTLCAWCGADLGIQNHAMTMTNSKSVTFNEIEASQIIHDHFTKIKEKGKLCLLIHMDQVIIDSKVCLDKKYIAPSGLESQYFVTNTEPPYLVRTRPYLIECLKRLSQKYELRIFSVESEKFISEVLLHIDPDNDYFGDRINSRTVLANDYTVIVDVSSENWRDSSNLPVCGFVQVTPFVGLGSSPRGKVFPLLPTYSQKYFQKKEDTAMIGLTNFLINIHSLFFSDENCKINEAIHAAYSQVFQNCIICSSDLVDSSSTQEDFMKFVVKYGGRYSPQFTPFCTHIIADSPESESVKQAQEYQGVYIITFEWLIESCTNFVKSDENNFKLVGVESPTKGTKQLEVMGPDRDLSSSEFDNMMNETTTDSMSEEESSYISEAEINSSFSIP</sequence>
<organism evidence="10 11">
    <name type="scientific">Tritrichomonas foetus</name>
    <dbReference type="NCBI Taxonomy" id="1144522"/>
    <lineage>
        <taxon>Eukaryota</taxon>
        <taxon>Metamonada</taxon>
        <taxon>Parabasalia</taxon>
        <taxon>Tritrichomonadida</taxon>
        <taxon>Tritrichomonadidae</taxon>
        <taxon>Tritrichomonas</taxon>
    </lineage>
</organism>
<evidence type="ECO:0000256" key="7">
    <source>
        <dbReference type="SAM" id="MobiDB-lite"/>
    </source>
</evidence>
<dbReference type="SMART" id="SM00577">
    <property type="entry name" value="CPDc"/>
    <property type="match status" value="1"/>
</dbReference>
<evidence type="ECO:0000313" key="10">
    <source>
        <dbReference type="EMBL" id="OHT16601.1"/>
    </source>
</evidence>
<dbReference type="GO" id="GO:0005634">
    <property type="term" value="C:nucleus"/>
    <property type="evidence" value="ECO:0007669"/>
    <property type="project" value="UniProtKB-SubCell"/>
</dbReference>
<dbReference type="InterPro" id="IPR036412">
    <property type="entry name" value="HAD-like_sf"/>
</dbReference>
<evidence type="ECO:0000259" key="9">
    <source>
        <dbReference type="PROSITE" id="PS50969"/>
    </source>
</evidence>
<feature type="domain" description="BRCT" evidence="8">
    <location>
        <begin position="249"/>
        <end position="340"/>
    </location>
</feature>
<dbReference type="SMART" id="SM00292">
    <property type="entry name" value="BRCT"/>
    <property type="match status" value="1"/>
</dbReference>
<gene>
    <name evidence="10" type="ORF">TRFO_41706</name>
</gene>
<dbReference type="Gene3D" id="3.40.50.1000">
    <property type="entry name" value="HAD superfamily/HAD-like"/>
    <property type="match status" value="1"/>
</dbReference>
<evidence type="ECO:0000256" key="6">
    <source>
        <dbReference type="ARBA" id="ARBA00048336"/>
    </source>
</evidence>
<dbReference type="EMBL" id="MLAK01000092">
    <property type="protein sequence ID" value="OHT16601.1"/>
    <property type="molecule type" value="Genomic_DNA"/>
</dbReference>
<dbReference type="InterPro" id="IPR004274">
    <property type="entry name" value="FCP1_dom"/>
</dbReference>
<evidence type="ECO:0000313" key="11">
    <source>
        <dbReference type="Proteomes" id="UP000179807"/>
    </source>
</evidence>
<comment type="catalytic activity">
    <reaction evidence="6">
        <text>O-phospho-L-threonyl-[protein] + H2O = L-threonyl-[protein] + phosphate</text>
        <dbReference type="Rhea" id="RHEA:47004"/>
        <dbReference type="Rhea" id="RHEA-COMP:11060"/>
        <dbReference type="Rhea" id="RHEA-COMP:11605"/>
        <dbReference type="ChEBI" id="CHEBI:15377"/>
        <dbReference type="ChEBI" id="CHEBI:30013"/>
        <dbReference type="ChEBI" id="CHEBI:43474"/>
        <dbReference type="ChEBI" id="CHEBI:61977"/>
        <dbReference type="EC" id="3.1.3.16"/>
    </reaction>
</comment>
<dbReference type="VEuPathDB" id="TrichDB:TRFO_41706"/>
<dbReference type="PANTHER" id="PTHR23081">
    <property type="entry name" value="RNA POLYMERASE II CTD PHOSPHATASE"/>
    <property type="match status" value="1"/>
</dbReference>
<evidence type="ECO:0000256" key="5">
    <source>
        <dbReference type="ARBA" id="ARBA00047761"/>
    </source>
</evidence>
<dbReference type="Gene3D" id="3.40.50.10190">
    <property type="entry name" value="BRCT domain"/>
    <property type="match status" value="1"/>
</dbReference>
<comment type="caution">
    <text evidence="10">The sequence shown here is derived from an EMBL/GenBank/DDBJ whole genome shotgun (WGS) entry which is preliminary data.</text>
</comment>
<dbReference type="InterPro" id="IPR059215">
    <property type="entry name" value="BRCT2_TopBP1-like"/>
</dbReference>
<dbReference type="InterPro" id="IPR036420">
    <property type="entry name" value="BRCT_dom_sf"/>
</dbReference>
<dbReference type="PROSITE" id="PS50172">
    <property type="entry name" value="BRCT"/>
    <property type="match status" value="1"/>
</dbReference>
<evidence type="ECO:0000256" key="2">
    <source>
        <dbReference type="ARBA" id="ARBA00013081"/>
    </source>
</evidence>
<feature type="compositionally biased region" description="Low complexity" evidence="7">
    <location>
        <begin position="385"/>
        <end position="399"/>
    </location>
</feature>
<dbReference type="OrthoDB" id="10249888at2759"/>
<keyword evidence="4" id="KW-0539">Nucleus</keyword>
<dbReference type="CDD" id="cd17731">
    <property type="entry name" value="BRCT_TopBP1_rpt2_like"/>
    <property type="match status" value="1"/>
</dbReference>
<dbReference type="InterPro" id="IPR023214">
    <property type="entry name" value="HAD_sf"/>
</dbReference>
<keyword evidence="3" id="KW-0378">Hydrolase</keyword>
<comment type="catalytic activity">
    <reaction evidence="5">
        <text>O-phospho-L-seryl-[protein] + H2O = L-seryl-[protein] + phosphate</text>
        <dbReference type="Rhea" id="RHEA:20629"/>
        <dbReference type="Rhea" id="RHEA-COMP:9863"/>
        <dbReference type="Rhea" id="RHEA-COMP:11604"/>
        <dbReference type="ChEBI" id="CHEBI:15377"/>
        <dbReference type="ChEBI" id="CHEBI:29999"/>
        <dbReference type="ChEBI" id="CHEBI:43474"/>
        <dbReference type="ChEBI" id="CHEBI:83421"/>
        <dbReference type="EC" id="3.1.3.16"/>
    </reaction>
</comment>
<dbReference type="SUPFAM" id="SSF56784">
    <property type="entry name" value="HAD-like"/>
    <property type="match status" value="1"/>
</dbReference>
<name>A0A1J4KZB8_9EUKA</name>
<dbReference type="InterPro" id="IPR001357">
    <property type="entry name" value="BRCT_dom"/>
</dbReference>
<evidence type="ECO:0000256" key="3">
    <source>
        <dbReference type="ARBA" id="ARBA00022801"/>
    </source>
</evidence>
<dbReference type="AlphaFoldDB" id="A0A1J4KZB8"/>